<accession>A0A0E9S4H4</accession>
<reference evidence="1" key="1">
    <citation type="submission" date="2014-11" db="EMBL/GenBank/DDBJ databases">
        <authorList>
            <person name="Amaro Gonzalez C."/>
        </authorList>
    </citation>
    <scope>NUCLEOTIDE SEQUENCE</scope>
</reference>
<organism evidence="1">
    <name type="scientific">Anguilla anguilla</name>
    <name type="common">European freshwater eel</name>
    <name type="synonym">Muraena anguilla</name>
    <dbReference type="NCBI Taxonomy" id="7936"/>
    <lineage>
        <taxon>Eukaryota</taxon>
        <taxon>Metazoa</taxon>
        <taxon>Chordata</taxon>
        <taxon>Craniata</taxon>
        <taxon>Vertebrata</taxon>
        <taxon>Euteleostomi</taxon>
        <taxon>Actinopterygii</taxon>
        <taxon>Neopterygii</taxon>
        <taxon>Teleostei</taxon>
        <taxon>Anguilliformes</taxon>
        <taxon>Anguillidae</taxon>
        <taxon>Anguilla</taxon>
    </lineage>
</organism>
<name>A0A0E9S4H4_ANGAN</name>
<evidence type="ECO:0000313" key="1">
    <source>
        <dbReference type="EMBL" id="JAH36186.1"/>
    </source>
</evidence>
<reference evidence="1" key="2">
    <citation type="journal article" date="2015" name="Fish Shellfish Immunol.">
        <title>Early steps in the European eel (Anguilla anguilla)-Vibrio vulnificus interaction in the gills: Role of the RtxA13 toxin.</title>
        <authorList>
            <person name="Callol A."/>
            <person name="Pajuelo D."/>
            <person name="Ebbesson L."/>
            <person name="Teles M."/>
            <person name="MacKenzie S."/>
            <person name="Amaro C."/>
        </authorList>
    </citation>
    <scope>NUCLEOTIDE SEQUENCE</scope>
</reference>
<sequence length="23" mass="2878">MFFHMMLQCQYICPDLTNHLTYK</sequence>
<proteinExistence type="predicted"/>
<protein>
    <submittedName>
        <fullName evidence="1">Uncharacterized protein</fullName>
    </submittedName>
</protein>
<dbReference type="AlphaFoldDB" id="A0A0E9S4H4"/>
<dbReference type="EMBL" id="GBXM01072391">
    <property type="protein sequence ID" value="JAH36186.1"/>
    <property type="molecule type" value="Transcribed_RNA"/>
</dbReference>